<name>Q14921_HUMAN</name>
<reference evidence="1" key="1">
    <citation type="journal article" date="1988" name="Biochem. Biophys. Res. Commun.">
        <title>Primary structure of nonspecific crossreacting antigen (NCA), a member of carcinoembryonic antigen (CEA) gene family, deduced from cDNA sequence.</title>
        <authorList>
            <person name="Tawaragi Y."/>
            <person name="Oikawa S."/>
            <person name="Matsuoka Y."/>
            <person name="Kosaki G."/>
            <person name="Nakazato H."/>
        </authorList>
    </citation>
    <scope>NUCLEOTIDE SEQUENCE</scope>
    <source>
        <tissue evidence="1">Lung carcinoma</tissue>
    </source>
</reference>
<dbReference type="AlphaFoldDB" id="Q14921"/>
<gene>
    <name evidence="1" type="primary">NCA</name>
</gene>
<sequence length="100" mass="11283">MDSFSQDVKTRLLIMIRLLPPFNLSLLMPASFAWQDDAVISISQEVASEGNLTECQIYLVNPNVLHKIRDPLVHPVTDISSIFNTAVCSNVQWSFSELDF</sequence>
<protein>
    <submittedName>
        <fullName evidence="1">NCA protein</fullName>
    </submittedName>
</protein>
<accession>Q14921</accession>
<proteinExistence type="evidence at transcript level"/>
<evidence type="ECO:0000313" key="1">
    <source>
        <dbReference type="EMBL" id="AAA59908.1"/>
    </source>
</evidence>
<dbReference type="EMBL" id="M18728">
    <property type="protein sequence ID" value="AAA59908.1"/>
    <property type="molecule type" value="mRNA"/>
</dbReference>
<organism evidence="1">
    <name type="scientific">Homo sapiens</name>
    <name type="common">Human</name>
    <dbReference type="NCBI Taxonomy" id="9606"/>
    <lineage>
        <taxon>Eukaryota</taxon>
        <taxon>Metazoa</taxon>
        <taxon>Chordata</taxon>
        <taxon>Craniata</taxon>
        <taxon>Vertebrata</taxon>
        <taxon>Euteleostomi</taxon>
        <taxon>Mammalia</taxon>
        <taxon>Eutheria</taxon>
        <taxon>Euarchontoglires</taxon>
        <taxon>Primates</taxon>
        <taxon>Haplorrhini</taxon>
        <taxon>Catarrhini</taxon>
        <taxon>Hominidae</taxon>
        <taxon>Homo</taxon>
    </lineage>
</organism>